<comment type="similarity">
    <text evidence="2 7">Belongs to the DedA family.</text>
</comment>
<sequence>MIEAFTTNPDTLITTFGLLGVLAIVFIETGLLVGFFLPGDSLLFTAGVFAAQTDPVVPLWLLLLTVPVAAIAGDQCGYYIGAKAGPAVLERPGARRLGRHHIARAQQYFETHGTLTVFFARFLAVVRTLVPVLAGASGMRHRTFTVYSVAGSLAWGAGLPLLGYLLGGLAFVRGHIDLILLVVVAVSLLPVLVGVLRGRLRGKRRQPAPVAAAERAEPVLAGMR</sequence>
<dbReference type="RefSeq" id="WP_065022855.1">
    <property type="nucleotide sequence ID" value="NZ_LZMF01000007.1"/>
</dbReference>
<name>A0A1A3U8G7_MYCSD</name>
<keyword evidence="4 7" id="KW-0812">Transmembrane</keyword>
<dbReference type="EMBL" id="LZMF01000007">
    <property type="protein sequence ID" value="OBK91196.1"/>
    <property type="molecule type" value="Genomic_DNA"/>
</dbReference>
<proteinExistence type="inferred from homology"/>
<dbReference type="AlphaFoldDB" id="A0A1A3U8G7"/>
<dbReference type="PANTHER" id="PTHR30353:SF0">
    <property type="entry name" value="TRANSMEMBRANE PROTEIN"/>
    <property type="match status" value="1"/>
</dbReference>
<evidence type="ECO:0000256" key="2">
    <source>
        <dbReference type="ARBA" id="ARBA00010792"/>
    </source>
</evidence>
<accession>A0A1A3U8G7</accession>
<evidence type="ECO:0000256" key="4">
    <source>
        <dbReference type="ARBA" id="ARBA00022692"/>
    </source>
</evidence>
<evidence type="ECO:0000256" key="5">
    <source>
        <dbReference type="ARBA" id="ARBA00022989"/>
    </source>
</evidence>
<feature type="transmembrane region" description="Helical" evidence="7">
    <location>
        <begin position="144"/>
        <end position="166"/>
    </location>
</feature>
<reference evidence="10" key="1">
    <citation type="submission" date="2016-06" db="EMBL/GenBank/DDBJ databases">
        <authorList>
            <person name="Sutton G."/>
            <person name="Brinkac L."/>
            <person name="Sanka R."/>
            <person name="Adams M."/>
            <person name="Lau E."/>
            <person name="Garcia-Basteiro A."/>
            <person name="Lopez-Varela E."/>
            <person name="Palencia S."/>
        </authorList>
    </citation>
    <scope>NUCLEOTIDE SEQUENCE [LARGE SCALE GENOMIC DNA]</scope>
    <source>
        <strain evidence="10">1274684.2</strain>
    </source>
</reference>
<evidence type="ECO:0000256" key="3">
    <source>
        <dbReference type="ARBA" id="ARBA00022475"/>
    </source>
</evidence>
<evidence type="ECO:0000259" key="8">
    <source>
        <dbReference type="Pfam" id="PF09335"/>
    </source>
</evidence>
<evidence type="ECO:0000256" key="1">
    <source>
        <dbReference type="ARBA" id="ARBA00004651"/>
    </source>
</evidence>
<dbReference type="InterPro" id="IPR032816">
    <property type="entry name" value="VTT_dom"/>
</dbReference>
<gene>
    <name evidence="9" type="ORF">A5648_15195</name>
</gene>
<dbReference type="InterPro" id="IPR032818">
    <property type="entry name" value="DedA-like"/>
</dbReference>
<comment type="caution">
    <text evidence="7">Lacks conserved residue(s) required for the propagation of feature annotation.</text>
</comment>
<evidence type="ECO:0000313" key="10">
    <source>
        <dbReference type="Proteomes" id="UP000093759"/>
    </source>
</evidence>
<feature type="transmembrane region" description="Helical" evidence="7">
    <location>
        <begin position="178"/>
        <end position="196"/>
    </location>
</feature>
<feature type="transmembrane region" description="Helical" evidence="7">
    <location>
        <begin position="12"/>
        <end position="37"/>
    </location>
</feature>
<dbReference type="Proteomes" id="UP000093759">
    <property type="component" value="Unassembled WGS sequence"/>
</dbReference>
<evidence type="ECO:0000256" key="6">
    <source>
        <dbReference type="ARBA" id="ARBA00023136"/>
    </source>
</evidence>
<organism evidence="9 10">
    <name type="scientific">Mycolicibacter sinensis (strain JDM601)</name>
    <name type="common">Mycobacterium sinense</name>
    <dbReference type="NCBI Taxonomy" id="875328"/>
    <lineage>
        <taxon>Bacteria</taxon>
        <taxon>Bacillati</taxon>
        <taxon>Actinomycetota</taxon>
        <taxon>Actinomycetes</taxon>
        <taxon>Mycobacteriales</taxon>
        <taxon>Mycobacteriaceae</taxon>
        <taxon>Mycolicibacter</taxon>
    </lineage>
</organism>
<evidence type="ECO:0000256" key="7">
    <source>
        <dbReference type="RuleBase" id="RU367016"/>
    </source>
</evidence>
<evidence type="ECO:0000313" key="9">
    <source>
        <dbReference type="EMBL" id="OBK91196.1"/>
    </source>
</evidence>
<keyword evidence="5 7" id="KW-1133">Transmembrane helix</keyword>
<keyword evidence="6 7" id="KW-0472">Membrane</keyword>
<dbReference type="PANTHER" id="PTHR30353">
    <property type="entry name" value="INNER MEMBRANE PROTEIN DEDA-RELATED"/>
    <property type="match status" value="1"/>
</dbReference>
<feature type="domain" description="VTT" evidence="8">
    <location>
        <begin position="37"/>
        <end position="164"/>
    </location>
</feature>
<keyword evidence="3 7" id="KW-1003">Cell membrane</keyword>
<dbReference type="GO" id="GO:0005886">
    <property type="term" value="C:plasma membrane"/>
    <property type="evidence" value="ECO:0007669"/>
    <property type="project" value="UniProtKB-SubCell"/>
</dbReference>
<comment type="subcellular location">
    <subcellularLocation>
        <location evidence="1 7">Cell membrane</location>
        <topology evidence="1 7">Multi-pass membrane protein</topology>
    </subcellularLocation>
</comment>
<protein>
    <recommendedName>
        <fullName evidence="8">VTT domain-containing protein</fullName>
    </recommendedName>
</protein>
<comment type="caution">
    <text evidence="9">The sequence shown here is derived from an EMBL/GenBank/DDBJ whole genome shotgun (WGS) entry which is preliminary data.</text>
</comment>
<dbReference type="Pfam" id="PF09335">
    <property type="entry name" value="VTT_dom"/>
    <property type="match status" value="1"/>
</dbReference>